<dbReference type="Proteomes" id="UP000179769">
    <property type="component" value="Unassembled WGS sequence"/>
</dbReference>
<dbReference type="PANTHER" id="PTHR43540">
    <property type="entry name" value="PEROXYUREIDOACRYLATE/UREIDOACRYLATE AMIDOHYDROLASE-RELATED"/>
    <property type="match status" value="1"/>
</dbReference>
<sequence>MALPPVPDYPMPSPDQLPPSRVDWRCTPARAALLVHDMQAHYLAPYPETASPRRELIANTASLCHAARAAGIPVFWSVARPAADRAERGLLWDFWGAGMAGDGGRLVAPLAPSADEGTVVKHRYSAFHRTDLLHRLAAAGRDQLVICGVYAHIGVYATACDAFMSDVAPFLVADAVAAFSPEQHLGALRLAAGQCAAVLTATQILTSWS</sequence>
<reference evidence="5" key="1">
    <citation type="submission" date="2016-07" db="EMBL/GenBank/DDBJ databases">
        <title>Frankia sp. NRRL B-16219 Genome sequencing.</title>
        <authorList>
            <person name="Ghodhbane-Gtari F."/>
            <person name="Swanson E."/>
            <person name="Gueddou A."/>
            <person name="Louati M."/>
            <person name="Nouioui I."/>
            <person name="Hezbri K."/>
            <person name="Abebe-Akele F."/>
            <person name="Simpson S."/>
            <person name="Morris K."/>
            <person name="Thomas K."/>
            <person name="Gtari M."/>
            <person name="Tisa L.S."/>
        </authorList>
    </citation>
    <scope>NUCLEOTIDE SEQUENCE [LARGE SCALE GENOMIC DNA]</scope>
    <source>
        <strain evidence="5">NRRL B-16219</strain>
    </source>
</reference>
<gene>
    <name evidence="4" type="ORF">BBK14_16445</name>
</gene>
<evidence type="ECO:0000256" key="2">
    <source>
        <dbReference type="SAM" id="MobiDB-lite"/>
    </source>
</evidence>
<feature type="compositionally biased region" description="Pro residues" evidence="2">
    <location>
        <begin position="1"/>
        <end position="17"/>
    </location>
</feature>
<dbReference type="InterPro" id="IPR036380">
    <property type="entry name" value="Isochorismatase-like_sf"/>
</dbReference>
<feature type="domain" description="Isochorismatase-like" evidence="3">
    <location>
        <begin position="31"/>
        <end position="203"/>
    </location>
</feature>
<dbReference type="InterPro" id="IPR050272">
    <property type="entry name" value="Isochorismatase-like_hydrls"/>
</dbReference>
<protein>
    <recommendedName>
        <fullName evidence="3">Isochorismatase-like domain-containing protein</fullName>
    </recommendedName>
</protein>
<comment type="caution">
    <text evidence="4">The sequence shown here is derived from an EMBL/GenBank/DDBJ whole genome shotgun (WGS) entry which is preliminary data.</text>
</comment>
<dbReference type="GO" id="GO:0008908">
    <property type="term" value="F:isochorismatase activity"/>
    <property type="evidence" value="ECO:0007669"/>
    <property type="project" value="InterPro"/>
</dbReference>
<evidence type="ECO:0000313" key="5">
    <source>
        <dbReference type="Proteomes" id="UP000179769"/>
    </source>
</evidence>
<dbReference type="InterPro" id="IPR000868">
    <property type="entry name" value="Isochorismatase-like_dom"/>
</dbReference>
<evidence type="ECO:0000313" key="4">
    <source>
        <dbReference type="EMBL" id="OHV31108.1"/>
    </source>
</evidence>
<dbReference type="EMBL" id="MAXA01000169">
    <property type="protein sequence ID" value="OHV31108.1"/>
    <property type="molecule type" value="Genomic_DNA"/>
</dbReference>
<accession>A0A1S1Q8B6</accession>
<dbReference type="RefSeq" id="WP_071062793.1">
    <property type="nucleotide sequence ID" value="NZ_MAXA01000169.1"/>
</dbReference>
<proteinExistence type="predicted"/>
<keyword evidence="1" id="KW-0378">Hydrolase</keyword>
<dbReference type="PANTHER" id="PTHR43540:SF3">
    <property type="entry name" value="ENTEROBACTIN SYNTHASE COMPONENT B"/>
    <property type="match status" value="1"/>
</dbReference>
<keyword evidence="5" id="KW-1185">Reference proteome</keyword>
<dbReference type="OrthoDB" id="5794853at2"/>
<dbReference type="SUPFAM" id="SSF52499">
    <property type="entry name" value="Isochorismatase-like hydrolases"/>
    <property type="match status" value="1"/>
</dbReference>
<name>A0A1S1Q8B6_9ACTN</name>
<dbReference type="Pfam" id="PF00857">
    <property type="entry name" value="Isochorismatase"/>
    <property type="match status" value="1"/>
</dbReference>
<dbReference type="InterPro" id="IPR016291">
    <property type="entry name" value="Isochorismatase"/>
</dbReference>
<feature type="region of interest" description="Disordered" evidence="2">
    <location>
        <begin position="1"/>
        <end position="21"/>
    </location>
</feature>
<dbReference type="AlphaFoldDB" id="A0A1S1Q8B6"/>
<dbReference type="PRINTS" id="PR01398">
    <property type="entry name" value="ISCHRISMTASE"/>
</dbReference>
<organism evidence="4 5">
    <name type="scientific">Parafrankia soli</name>
    <dbReference type="NCBI Taxonomy" id="2599596"/>
    <lineage>
        <taxon>Bacteria</taxon>
        <taxon>Bacillati</taxon>
        <taxon>Actinomycetota</taxon>
        <taxon>Actinomycetes</taxon>
        <taxon>Frankiales</taxon>
        <taxon>Frankiaceae</taxon>
        <taxon>Parafrankia</taxon>
    </lineage>
</organism>
<dbReference type="Gene3D" id="3.40.50.850">
    <property type="entry name" value="Isochorismatase-like"/>
    <property type="match status" value="1"/>
</dbReference>
<evidence type="ECO:0000256" key="1">
    <source>
        <dbReference type="ARBA" id="ARBA00022801"/>
    </source>
</evidence>
<evidence type="ECO:0000259" key="3">
    <source>
        <dbReference type="Pfam" id="PF00857"/>
    </source>
</evidence>